<reference evidence="10" key="1">
    <citation type="submission" date="2024-04" db="EMBL/GenBank/DDBJ databases">
        <title>Salinicola lusitanus LLJ914,a marine bacterium isolated from the Okinawa Trough.</title>
        <authorList>
            <person name="Li J."/>
        </authorList>
    </citation>
    <scope>NUCLEOTIDE SEQUENCE [LARGE SCALE GENOMIC DNA]</scope>
</reference>
<dbReference type="PANTHER" id="PTHR45700">
    <property type="entry name" value="UBIQUITIN-PROTEIN LIGASE E3C"/>
    <property type="match status" value="1"/>
</dbReference>
<dbReference type="InterPro" id="IPR000569">
    <property type="entry name" value="HECT_dom"/>
</dbReference>
<evidence type="ECO:0000256" key="3">
    <source>
        <dbReference type="ARBA" id="ARBA00012485"/>
    </source>
</evidence>
<evidence type="ECO:0000256" key="1">
    <source>
        <dbReference type="ARBA" id="ARBA00000885"/>
    </source>
</evidence>
<comment type="caution">
    <text evidence="6">Lacks conserved residue(s) required for the propagation of feature annotation.</text>
</comment>
<accession>A0AAW0NC92</accession>
<evidence type="ECO:0000259" key="8">
    <source>
        <dbReference type="PROSITE" id="PS50237"/>
    </source>
</evidence>
<dbReference type="SUPFAM" id="SSF56204">
    <property type="entry name" value="Hect, E3 ligase catalytic domain"/>
    <property type="match status" value="1"/>
</dbReference>
<comment type="pathway">
    <text evidence="2">Protein modification; protein ubiquitination.</text>
</comment>
<dbReference type="Pfam" id="PF00632">
    <property type="entry name" value="HECT"/>
    <property type="match status" value="1"/>
</dbReference>
<dbReference type="InterPro" id="IPR032353">
    <property type="entry name" value="AZUL"/>
</dbReference>
<dbReference type="InterPro" id="IPR035983">
    <property type="entry name" value="Hect_E3_ubiquitin_ligase"/>
</dbReference>
<comment type="catalytic activity">
    <reaction evidence="1">
        <text>S-ubiquitinyl-[E2 ubiquitin-conjugating enzyme]-L-cysteine + [acceptor protein]-L-lysine = [E2 ubiquitin-conjugating enzyme]-L-cysteine + N(6)-ubiquitinyl-[acceptor protein]-L-lysine.</text>
        <dbReference type="EC" id="2.3.2.26"/>
    </reaction>
</comment>
<dbReference type="SMART" id="SM00119">
    <property type="entry name" value="HECTc"/>
    <property type="match status" value="1"/>
</dbReference>
<keyword evidence="5 6" id="KW-0833">Ubl conjugation pathway</keyword>
<dbReference type="FunFam" id="3.90.1750.10:FF:000026">
    <property type="entry name" value="E3 ubiquitin-protein ligase HACE1"/>
    <property type="match status" value="1"/>
</dbReference>
<dbReference type="FunFam" id="3.30.2160.10:FF:000004">
    <property type="entry name" value="probable E3 ubiquitin-protein ligase HERC4 isoform X1"/>
    <property type="match status" value="1"/>
</dbReference>
<gene>
    <name evidence="9" type="ORF">WMY93_022724</name>
</gene>
<feature type="compositionally biased region" description="Low complexity" evidence="7">
    <location>
        <begin position="225"/>
        <end position="235"/>
    </location>
</feature>
<sequence length="840" mass="96516">MNSDEKEDCECAPPQAQLSPTRGDARENEESENENPEASRMKRAAAKHLIERYYHQLTEGCGNESCSNSWCASSLGFSRMDNNAAAVKALELYKVNAKLCDPHPSKKGTASAYLETHSNQDGNSKMNNRDNHSVRENFKEVTYLTEEKVYEILDICGEKEDYSPLIRVIGRVFSSAEGLVQSFRRSKPHTKEELKSLQGKDEDKDEDEKEAAAACSAVAMEEDSPSASSSSSSSARDGDTQKLAPDEVSVDIEAVRRVYERLLSNEKIEAAFLNALVYLSPNVECDLTYHNVYSRDPNYLNLFVIVMENSNLHSPEYLEIALPQFCKAMSKLPLAAQAKLARLWSHYTAEQIRRMVETFQQLITYKVISNEFNSRNLVNDDDAVVAATKCLKIVYYANVLGGDLDVEHNEEEDDEPIPESSELTLQELLGEERRNKKGPRVDPLETELGIRTNDCRRPLVPFEEFINEPLNEVLEMDKDYTFFKVETENKFSFMTCPFILNAVTKNLGLYYDNRIRMYSERRITVLYSLVQGQQLNPYLRLKVRRDHIIDDALVRLEMIAMENPADLKKQLYVEFEGEQGVDEGGVSKEFFQLVVEEIFNPDIGMFTYEERTRLFWFNSSSFENEGQYTLIGIVLGLAIYNNCILDVHFPMVVYRKLMGKKGTFRDLADANPVLHQSLKELLEYEGSVEDDMMITFQISQTDLFGNALMYNLRENGDKIPVTNDNRKEFVSQYADYILNKSVEKQFKAFRRGFHMVTNESPLKYLFRPEEIELLICGSRNLDFLALEETTEYDGGYNRDSRIIKEFWETLHSFGEEQKRLFLQFTTGTDRALWEAWANSR</sequence>
<evidence type="ECO:0000313" key="9">
    <source>
        <dbReference type="EMBL" id="KAK7893572.1"/>
    </source>
</evidence>
<name>A0AAW0NC92_9GOBI</name>
<feature type="domain" description="HECT" evidence="8">
    <location>
        <begin position="563"/>
        <end position="830"/>
    </location>
</feature>
<dbReference type="AlphaFoldDB" id="A0AAW0NC92"/>
<dbReference type="Gene3D" id="3.30.2410.10">
    <property type="entry name" value="Hect, E3 ligase catalytic domain"/>
    <property type="match status" value="1"/>
</dbReference>
<dbReference type="Gene3D" id="3.30.2160.10">
    <property type="entry name" value="Hect, E3 ligase catalytic domain"/>
    <property type="match status" value="1"/>
</dbReference>
<evidence type="ECO:0000256" key="7">
    <source>
        <dbReference type="SAM" id="MobiDB-lite"/>
    </source>
</evidence>
<organism evidence="9 10">
    <name type="scientific">Mugilogobius chulae</name>
    <name type="common">yellowstripe goby</name>
    <dbReference type="NCBI Taxonomy" id="88201"/>
    <lineage>
        <taxon>Eukaryota</taxon>
        <taxon>Metazoa</taxon>
        <taxon>Chordata</taxon>
        <taxon>Craniata</taxon>
        <taxon>Vertebrata</taxon>
        <taxon>Euteleostomi</taxon>
        <taxon>Actinopterygii</taxon>
        <taxon>Neopterygii</taxon>
        <taxon>Teleostei</taxon>
        <taxon>Neoteleostei</taxon>
        <taxon>Acanthomorphata</taxon>
        <taxon>Gobiaria</taxon>
        <taxon>Gobiiformes</taxon>
        <taxon>Gobioidei</taxon>
        <taxon>Gobiidae</taxon>
        <taxon>Gobionellinae</taxon>
        <taxon>Mugilogobius</taxon>
    </lineage>
</organism>
<dbReference type="PROSITE" id="PS50237">
    <property type="entry name" value="HECT"/>
    <property type="match status" value="1"/>
</dbReference>
<protein>
    <recommendedName>
        <fullName evidence="3">HECT-type E3 ubiquitin transferase</fullName>
        <ecNumber evidence="3">2.3.2.26</ecNumber>
    </recommendedName>
</protein>
<feature type="region of interest" description="Disordered" evidence="7">
    <location>
        <begin position="1"/>
        <end position="42"/>
    </location>
</feature>
<dbReference type="InterPro" id="IPR042556">
    <property type="entry name" value="AZUL_sf"/>
</dbReference>
<evidence type="ECO:0000256" key="5">
    <source>
        <dbReference type="ARBA" id="ARBA00022786"/>
    </source>
</evidence>
<evidence type="ECO:0000256" key="6">
    <source>
        <dbReference type="PROSITE-ProRule" id="PRU00104"/>
    </source>
</evidence>
<dbReference type="EMBL" id="JBBPFD010000016">
    <property type="protein sequence ID" value="KAK7893572.1"/>
    <property type="molecule type" value="Genomic_DNA"/>
</dbReference>
<feature type="compositionally biased region" description="Acidic residues" evidence="7">
    <location>
        <begin position="1"/>
        <end position="10"/>
    </location>
</feature>
<dbReference type="CDD" id="cd00078">
    <property type="entry name" value="HECTc"/>
    <property type="match status" value="1"/>
</dbReference>
<dbReference type="PANTHER" id="PTHR45700:SF10">
    <property type="entry name" value="UBIQUITIN-PROTEIN LIGASE E3A"/>
    <property type="match status" value="1"/>
</dbReference>
<proteinExistence type="predicted"/>
<keyword evidence="4" id="KW-0808">Transferase</keyword>
<dbReference type="Proteomes" id="UP001460270">
    <property type="component" value="Unassembled WGS sequence"/>
</dbReference>
<comment type="caution">
    <text evidence="9">The sequence shown here is derived from an EMBL/GenBank/DDBJ whole genome shotgun (WGS) entry which is preliminary data.</text>
</comment>
<dbReference type="GO" id="GO:0061630">
    <property type="term" value="F:ubiquitin protein ligase activity"/>
    <property type="evidence" value="ECO:0007669"/>
    <property type="project" value="UniProtKB-EC"/>
</dbReference>
<feature type="compositionally biased region" description="Basic and acidic residues" evidence="7">
    <location>
        <begin position="189"/>
        <end position="202"/>
    </location>
</feature>
<dbReference type="InterPro" id="IPR044611">
    <property type="entry name" value="E3A/B/C-like"/>
</dbReference>
<dbReference type="GO" id="GO:0000209">
    <property type="term" value="P:protein polyubiquitination"/>
    <property type="evidence" value="ECO:0007669"/>
    <property type="project" value="InterPro"/>
</dbReference>
<dbReference type="Gene3D" id="6.10.130.10">
    <property type="entry name" value="Ubiquitin-protein ligase E3A, N-terminal zinc-binding domain (AZUL)"/>
    <property type="match status" value="1"/>
</dbReference>
<dbReference type="FunFam" id="3.90.1750.10:FF:000008">
    <property type="entry name" value="Putative ubiquitin-protein ligase E3A"/>
    <property type="match status" value="1"/>
</dbReference>
<dbReference type="Pfam" id="PF16558">
    <property type="entry name" value="AZUL"/>
    <property type="match status" value="1"/>
</dbReference>
<feature type="region of interest" description="Disordered" evidence="7">
    <location>
        <begin position="184"/>
        <end position="243"/>
    </location>
</feature>
<evidence type="ECO:0000256" key="2">
    <source>
        <dbReference type="ARBA" id="ARBA00004906"/>
    </source>
</evidence>
<evidence type="ECO:0000256" key="4">
    <source>
        <dbReference type="ARBA" id="ARBA00022679"/>
    </source>
</evidence>
<evidence type="ECO:0000313" key="10">
    <source>
        <dbReference type="Proteomes" id="UP001460270"/>
    </source>
</evidence>
<dbReference type="Gene3D" id="3.90.1750.10">
    <property type="entry name" value="Hect, E3 ligase catalytic domains"/>
    <property type="match status" value="1"/>
</dbReference>
<dbReference type="EC" id="2.3.2.26" evidence="3"/>
<keyword evidence="10" id="KW-1185">Reference proteome</keyword>